<dbReference type="Proteomes" id="UP001597525">
    <property type="component" value="Unassembled WGS sequence"/>
</dbReference>
<keyword evidence="3" id="KW-1185">Reference proteome</keyword>
<comment type="function">
    <text evidence="1">Catalyzes the specific phosphorylation of 1,6-anhydro-N-acetylmuramic acid (anhMurNAc) with the simultaneous cleavage of the 1,6-anhydro ring, generating MurNAc-6-P. Is required for the utilization of anhMurNAc either imported from the medium or derived from its own cell wall murein, and thus plays a role in cell wall recycling.</text>
</comment>
<dbReference type="NCBIfam" id="NF007148">
    <property type="entry name" value="PRK09585.3-2"/>
    <property type="match status" value="1"/>
</dbReference>
<dbReference type="GO" id="GO:0016301">
    <property type="term" value="F:kinase activity"/>
    <property type="evidence" value="ECO:0007669"/>
    <property type="project" value="UniProtKB-KW"/>
</dbReference>
<dbReference type="Gene3D" id="3.30.420.40">
    <property type="match status" value="2"/>
</dbReference>
<gene>
    <name evidence="1" type="primary">anmK</name>
    <name evidence="2" type="ORF">ACFS7Y_18675</name>
</gene>
<organism evidence="2 3">
    <name type="scientific">Sphingobacterium bambusae</name>
    <dbReference type="NCBI Taxonomy" id="662858"/>
    <lineage>
        <taxon>Bacteria</taxon>
        <taxon>Pseudomonadati</taxon>
        <taxon>Bacteroidota</taxon>
        <taxon>Sphingobacteriia</taxon>
        <taxon>Sphingobacteriales</taxon>
        <taxon>Sphingobacteriaceae</taxon>
        <taxon>Sphingobacterium</taxon>
    </lineage>
</organism>
<comment type="pathway">
    <text evidence="1">Amino-sugar metabolism; 1,6-anhydro-N-acetylmuramate degradation.</text>
</comment>
<reference evidence="3" key="1">
    <citation type="journal article" date="2019" name="Int. J. Syst. Evol. Microbiol.">
        <title>The Global Catalogue of Microorganisms (GCM) 10K type strain sequencing project: providing services to taxonomists for standard genome sequencing and annotation.</title>
        <authorList>
            <consortium name="The Broad Institute Genomics Platform"/>
            <consortium name="The Broad Institute Genome Sequencing Center for Infectious Disease"/>
            <person name="Wu L."/>
            <person name="Ma J."/>
        </authorList>
    </citation>
    <scope>NUCLEOTIDE SEQUENCE [LARGE SCALE GENOMIC DNA]</scope>
    <source>
        <strain evidence="3">KCTC 22814</strain>
    </source>
</reference>
<dbReference type="InterPro" id="IPR043129">
    <property type="entry name" value="ATPase_NBD"/>
</dbReference>
<dbReference type="InterPro" id="IPR005338">
    <property type="entry name" value="Anhydro_N_Ac-Mur_kinase"/>
</dbReference>
<sequence>MDLSYFSTMNAQIERLYQIGKKQTRRIIGLMSGTSLDGLDIALCSISGSGTASSLVLEKFTTLPYDRIFRERVRSVFAKRQIDQQALCGLHAYVGEVHAHMINQALSDWQINASEVDLIASHGQTVYHAPRRLLQDPIYPNSTLQIGDADHIAVQTGIITLSDFRQKHLAAGGEGAPLAAYGDFLLFRSDKESRFLLNIGGIANFTFLPSKGSAAAAYATDVGPGNTLINQYMDAFFGREMDENAEEASKGSVNNPLLQHLLEESFFDEPFPKTTGPELFNLDFLRKALRNSGTEALSPQDVLATLTRFSAVTMTDAIKRQAVDLTEIAVYISGGGIHNPLMTTFIQDLLPEAKVASFEALNLNPDAKEACLFAILANETIAGKPENVTQIKDSPAVCMGKLSFPY</sequence>
<feature type="binding site" evidence="1">
    <location>
        <begin position="33"/>
        <end position="40"/>
    </location>
    <ligand>
        <name>ATP</name>
        <dbReference type="ChEBI" id="CHEBI:30616"/>
    </ligand>
</feature>
<dbReference type="CDD" id="cd24050">
    <property type="entry name" value="ASKHA_NBD_ANMK"/>
    <property type="match status" value="1"/>
</dbReference>
<evidence type="ECO:0000313" key="3">
    <source>
        <dbReference type="Proteomes" id="UP001597525"/>
    </source>
</evidence>
<comment type="similarity">
    <text evidence="1">Belongs to the anhydro-N-acetylmuramic acid kinase family.</text>
</comment>
<dbReference type="HAMAP" id="MF_01270">
    <property type="entry name" value="AnhMurNAc_kinase"/>
    <property type="match status" value="1"/>
</dbReference>
<evidence type="ECO:0000256" key="1">
    <source>
        <dbReference type="HAMAP-Rule" id="MF_01270"/>
    </source>
</evidence>
<dbReference type="PANTHER" id="PTHR30605">
    <property type="entry name" value="ANHYDRO-N-ACETYLMURAMIC ACID KINASE"/>
    <property type="match status" value="1"/>
</dbReference>
<dbReference type="EMBL" id="JBHUPB010000012">
    <property type="protein sequence ID" value="MFD2969427.1"/>
    <property type="molecule type" value="Genomic_DNA"/>
</dbReference>
<keyword evidence="1" id="KW-0067">ATP-binding</keyword>
<comment type="pathway">
    <text evidence="1">Cell wall biogenesis; peptidoglycan recycling.</text>
</comment>
<comment type="catalytic activity">
    <reaction evidence="1">
        <text>1,6-anhydro-N-acetyl-beta-muramate + ATP + H2O = N-acetyl-D-muramate 6-phosphate + ADP + H(+)</text>
        <dbReference type="Rhea" id="RHEA:24952"/>
        <dbReference type="ChEBI" id="CHEBI:15377"/>
        <dbReference type="ChEBI" id="CHEBI:15378"/>
        <dbReference type="ChEBI" id="CHEBI:30616"/>
        <dbReference type="ChEBI" id="CHEBI:58690"/>
        <dbReference type="ChEBI" id="CHEBI:58722"/>
        <dbReference type="ChEBI" id="CHEBI:456216"/>
        <dbReference type="EC" id="2.7.1.170"/>
    </reaction>
</comment>
<proteinExistence type="inferred from homology"/>
<dbReference type="Pfam" id="PF03702">
    <property type="entry name" value="AnmK"/>
    <property type="match status" value="1"/>
</dbReference>
<evidence type="ECO:0000313" key="2">
    <source>
        <dbReference type="EMBL" id="MFD2969427.1"/>
    </source>
</evidence>
<dbReference type="EC" id="2.7.1.170" evidence="1"/>
<keyword evidence="1" id="KW-0547">Nucleotide-binding</keyword>
<comment type="caution">
    <text evidence="2">The sequence shown here is derived from an EMBL/GenBank/DDBJ whole genome shotgun (WGS) entry which is preliminary data.</text>
</comment>
<keyword evidence="1 2" id="KW-0808">Transferase</keyword>
<keyword evidence="1 2" id="KW-0418">Kinase</keyword>
<dbReference type="SUPFAM" id="SSF53067">
    <property type="entry name" value="Actin-like ATPase domain"/>
    <property type="match status" value="1"/>
</dbReference>
<protein>
    <recommendedName>
        <fullName evidence="1">Anhydro-N-acetylmuramic acid kinase</fullName>
        <ecNumber evidence="1">2.7.1.170</ecNumber>
    </recommendedName>
    <alternativeName>
        <fullName evidence="1">AnhMurNAc kinase</fullName>
    </alternativeName>
</protein>
<name>A0ABW6BIX8_9SPHI</name>
<dbReference type="RefSeq" id="WP_320182201.1">
    <property type="nucleotide sequence ID" value="NZ_CP138332.1"/>
</dbReference>
<keyword evidence="1" id="KW-0119">Carbohydrate metabolism</keyword>
<dbReference type="PANTHER" id="PTHR30605:SF0">
    <property type="entry name" value="ANHYDRO-N-ACETYLMURAMIC ACID KINASE"/>
    <property type="match status" value="1"/>
</dbReference>
<accession>A0ABW6BIX8</accession>